<name>A0A433TIN4_ELYCH</name>
<sequence length="784" mass="88050">MKKNEANRRKKKRGRRRKRRTNEERDAHATEKLNNKMRRHSMLEGCSRDKCRKKCHEHFNDCTREEINNASIWRMDYLSQRVFIRQLVTVREFKEKKKDTENYWKGSTCPKSYTFRKSDGEYPSVCQLFFLNTLGLKSNKNKMIRKAFEVAGASSNTREVFLHQTSYPECQSVHLGGSWIAPSLIACQIWCMDTENCQAVVFNEESGLCRLGSAAFGPLPNVTNVIPETTSLDKLYYTKQPAPPCDTANNFAIYDKCGTSACLYLSTSRADGYEDAKTICAQMNSTLYIGNTLAKYSLFWHVSKYIVNDNTFIDLTDIEVEGTVIPMRGETGKLSSAMILWLLILFKVAGASSNTREVFLHQTSYPECQSVHLGGSWIAPSLIACQIWCMDTENCQAVVFNEASGLCRLGSAAFGPLPNFTDVIPETNSLDKIYYTKQPVPPCDTANNFAIYDKCGTSACLYLSTSRADGYEDAKTICGQMNSRLYIGNTLAKYSLFWHVSKYIVNDNTFIDLTDIDVEGTVIPMREETGKLSSAMILWLLILFKVAGASSNTREVFLHQTSYPECQSVHLGGSWIAPSLIACQIWCMDTENCQAVVFNEASGLCRLGSAAFGPLPNFTNVIPETNSLDKIYYTKQPAPPCDTANNFAIYDKCGTSACLYLSTSRADGYEDAKTICAQMNSKLYIGNTLAKYSLFWHVSKLIINDNTFIDLTDIEVEGTYVWGNGEPLSAEQQQYISNPGEPSNFNNEHCAEAKHVRYGTTDIGLNDVHCTIQDSYVCERCEQC</sequence>
<dbReference type="InterPro" id="IPR016186">
    <property type="entry name" value="C-type_lectin-like/link_sf"/>
</dbReference>
<dbReference type="Pfam" id="PF00059">
    <property type="entry name" value="Lectin_C"/>
    <property type="match status" value="1"/>
</dbReference>
<protein>
    <recommendedName>
        <fullName evidence="2">C-type lectin domain-containing protein</fullName>
    </recommendedName>
</protein>
<dbReference type="EMBL" id="RQTK01000338">
    <property type="protein sequence ID" value="RUS81434.1"/>
    <property type="molecule type" value="Genomic_DNA"/>
</dbReference>
<dbReference type="Proteomes" id="UP000271974">
    <property type="component" value="Unassembled WGS sequence"/>
</dbReference>
<feature type="compositionally biased region" description="Basic residues" evidence="1">
    <location>
        <begin position="8"/>
        <end position="20"/>
    </location>
</feature>
<dbReference type="AlphaFoldDB" id="A0A433TIN4"/>
<feature type="domain" description="C-type lectin" evidence="2">
    <location>
        <begin position="654"/>
        <end position="779"/>
    </location>
</feature>
<dbReference type="Gene3D" id="3.10.100.10">
    <property type="entry name" value="Mannose-Binding Protein A, subunit A"/>
    <property type="match status" value="1"/>
</dbReference>
<comment type="caution">
    <text evidence="3">The sequence shown here is derived from an EMBL/GenBank/DDBJ whole genome shotgun (WGS) entry which is preliminary data.</text>
</comment>
<organism evidence="3 4">
    <name type="scientific">Elysia chlorotica</name>
    <name type="common">Eastern emerald elysia</name>
    <name type="synonym">Sea slug</name>
    <dbReference type="NCBI Taxonomy" id="188477"/>
    <lineage>
        <taxon>Eukaryota</taxon>
        <taxon>Metazoa</taxon>
        <taxon>Spiralia</taxon>
        <taxon>Lophotrochozoa</taxon>
        <taxon>Mollusca</taxon>
        <taxon>Gastropoda</taxon>
        <taxon>Heterobranchia</taxon>
        <taxon>Euthyneura</taxon>
        <taxon>Panpulmonata</taxon>
        <taxon>Sacoglossa</taxon>
        <taxon>Placobranchoidea</taxon>
        <taxon>Plakobranchidae</taxon>
        <taxon>Elysia</taxon>
    </lineage>
</organism>
<evidence type="ECO:0000256" key="1">
    <source>
        <dbReference type="SAM" id="MobiDB-lite"/>
    </source>
</evidence>
<evidence type="ECO:0000259" key="2">
    <source>
        <dbReference type="PROSITE" id="PS50041"/>
    </source>
</evidence>
<dbReference type="SMART" id="SM00034">
    <property type="entry name" value="CLECT"/>
    <property type="match status" value="1"/>
</dbReference>
<dbReference type="SUPFAM" id="SSF56436">
    <property type="entry name" value="C-type lectin-like"/>
    <property type="match status" value="2"/>
</dbReference>
<evidence type="ECO:0000313" key="3">
    <source>
        <dbReference type="EMBL" id="RUS81434.1"/>
    </source>
</evidence>
<feature type="region of interest" description="Disordered" evidence="1">
    <location>
        <begin position="1"/>
        <end position="34"/>
    </location>
</feature>
<feature type="compositionally biased region" description="Basic and acidic residues" evidence="1">
    <location>
        <begin position="21"/>
        <end position="34"/>
    </location>
</feature>
<proteinExistence type="predicted"/>
<dbReference type="PROSITE" id="PS50041">
    <property type="entry name" value="C_TYPE_LECTIN_2"/>
    <property type="match status" value="1"/>
</dbReference>
<dbReference type="InterPro" id="IPR003609">
    <property type="entry name" value="Pan_app"/>
</dbReference>
<accession>A0A433TIN4</accession>
<dbReference type="InterPro" id="IPR001304">
    <property type="entry name" value="C-type_lectin-like"/>
</dbReference>
<dbReference type="OrthoDB" id="2142683at2759"/>
<evidence type="ECO:0000313" key="4">
    <source>
        <dbReference type="Proteomes" id="UP000271974"/>
    </source>
</evidence>
<dbReference type="Pfam" id="PF14295">
    <property type="entry name" value="PAN_4"/>
    <property type="match status" value="3"/>
</dbReference>
<reference evidence="3 4" key="1">
    <citation type="submission" date="2019-01" db="EMBL/GenBank/DDBJ databases">
        <title>A draft genome assembly of the solar-powered sea slug Elysia chlorotica.</title>
        <authorList>
            <person name="Cai H."/>
            <person name="Li Q."/>
            <person name="Fang X."/>
            <person name="Li J."/>
            <person name="Curtis N.E."/>
            <person name="Altenburger A."/>
            <person name="Shibata T."/>
            <person name="Feng M."/>
            <person name="Maeda T."/>
            <person name="Schwartz J.A."/>
            <person name="Shigenobu S."/>
            <person name="Lundholm N."/>
            <person name="Nishiyama T."/>
            <person name="Yang H."/>
            <person name="Hasebe M."/>
            <person name="Li S."/>
            <person name="Pierce S.K."/>
            <person name="Wang J."/>
        </authorList>
    </citation>
    <scope>NUCLEOTIDE SEQUENCE [LARGE SCALE GENOMIC DNA]</scope>
    <source>
        <strain evidence="3">EC2010</strain>
        <tissue evidence="3">Whole organism of an adult</tissue>
    </source>
</reference>
<keyword evidence="4" id="KW-1185">Reference proteome</keyword>
<gene>
    <name evidence="3" type="ORF">EGW08_010818</name>
</gene>
<dbReference type="InterPro" id="IPR016187">
    <property type="entry name" value="CTDL_fold"/>
</dbReference>